<dbReference type="RefSeq" id="WP_118897604.1">
    <property type="nucleotide sequence ID" value="NZ_QOCV01000003.1"/>
</dbReference>
<sequence length="170" mass="20171">MNWTAIATLRDIIISIIEFLKKHGEETREPQICPKWFYYHKYDKNNYIYFTISNLSPKPINITEITHRDLEGNMFVASNIPRLDWEEDNRVYKPNTVPLFIPEYSTKNFIVGFENNKNLCLNKFCKAKTNSKPKFSFDVKINGKNFAYETNSFYRLLDESDFISELKSLK</sequence>
<accession>A0A396T743</accession>
<gene>
    <name evidence="1" type="ORF">DS835_01480</name>
</gene>
<dbReference type="Proteomes" id="UP000265862">
    <property type="component" value="Unassembled WGS sequence"/>
</dbReference>
<dbReference type="AlphaFoldDB" id="A0A396T743"/>
<evidence type="ECO:0000313" key="2">
    <source>
        <dbReference type="Proteomes" id="UP000265862"/>
    </source>
</evidence>
<proteinExistence type="predicted"/>
<reference evidence="1 2" key="1">
    <citation type="submission" date="2018-07" db="EMBL/GenBank/DDBJ databases">
        <title>Genome sequences of six Lactobacillus spp. isolated from bumble bee guts.</title>
        <authorList>
            <person name="Motta E.V.S."/>
            <person name="Moran N.A."/>
        </authorList>
    </citation>
    <scope>NUCLEOTIDE SEQUENCE [LARGE SCALE GENOMIC DNA]</scope>
    <source>
        <strain evidence="1 2">OCC3</strain>
    </source>
</reference>
<evidence type="ECO:0000313" key="1">
    <source>
        <dbReference type="EMBL" id="RHW55073.1"/>
    </source>
</evidence>
<organism evidence="1 2">
    <name type="scientific">Lactobacillus bombicola</name>
    <dbReference type="NCBI Taxonomy" id="1505723"/>
    <lineage>
        <taxon>Bacteria</taxon>
        <taxon>Bacillati</taxon>
        <taxon>Bacillota</taxon>
        <taxon>Bacilli</taxon>
        <taxon>Lactobacillales</taxon>
        <taxon>Lactobacillaceae</taxon>
        <taxon>Lactobacillus</taxon>
    </lineage>
</organism>
<comment type="caution">
    <text evidence="1">The sequence shown here is derived from an EMBL/GenBank/DDBJ whole genome shotgun (WGS) entry which is preliminary data.</text>
</comment>
<protein>
    <submittedName>
        <fullName evidence="1">Uncharacterized protein</fullName>
    </submittedName>
</protein>
<dbReference type="EMBL" id="QOCV01000003">
    <property type="protein sequence ID" value="RHW55073.1"/>
    <property type="molecule type" value="Genomic_DNA"/>
</dbReference>
<name>A0A396T743_9LACO</name>